<evidence type="ECO:0000256" key="6">
    <source>
        <dbReference type="ARBA" id="ARBA00022741"/>
    </source>
</evidence>
<comment type="catalytic activity">
    <reaction evidence="10">
        <text>dTMP + ATP = dTDP + ADP</text>
        <dbReference type="Rhea" id="RHEA:13517"/>
        <dbReference type="ChEBI" id="CHEBI:30616"/>
        <dbReference type="ChEBI" id="CHEBI:58369"/>
        <dbReference type="ChEBI" id="CHEBI:63528"/>
        <dbReference type="ChEBI" id="CHEBI:456216"/>
        <dbReference type="EC" id="2.7.4.9"/>
    </reaction>
</comment>
<comment type="similarity">
    <text evidence="1">Belongs to the thymidylate kinase family.</text>
</comment>
<dbReference type="PANTHER" id="PTHR10344:SF4">
    <property type="entry name" value="UMP-CMP KINASE 2, MITOCHONDRIAL"/>
    <property type="match status" value="1"/>
</dbReference>
<dbReference type="AlphaFoldDB" id="A0A7J3T8J2"/>
<proteinExistence type="inferred from homology"/>
<dbReference type="InterPro" id="IPR039430">
    <property type="entry name" value="Thymidylate_kin-like_dom"/>
</dbReference>
<dbReference type="GO" id="GO:0006235">
    <property type="term" value="P:dTTP biosynthetic process"/>
    <property type="evidence" value="ECO:0007669"/>
    <property type="project" value="TreeGrafter"/>
</dbReference>
<dbReference type="Pfam" id="PF02223">
    <property type="entry name" value="Thymidylate_kin"/>
    <property type="match status" value="1"/>
</dbReference>
<dbReference type="NCBIfam" id="TIGR00041">
    <property type="entry name" value="DTMP_kinase"/>
    <property type="match status" value="1"/>
</dbReference>
<keyword evidence="5" id="KW-0545">Nucleotide biosynthesis</keyword>
<dbReference type="InterPro" id="IPR027417">
    <property type="entry name" value="P-loop_NTPase"/>
</dbReference>
<evidence type="ECO:0000256" key="3">
    <source>
        <dbReference type="ARBA" id="ARBA00013355"/>
    </source>
</evidence>
<evidence type="ECO:0000256" key="4">
    <source>
        <dbReference type="ARBA" id="ARBA00022679"/>
    </source>
</evidence>
<evidence type="ECO:0000313" key="12">
    <source>
        <dbReference type="EMBL" id="HHE75566.1"/>
    </source>
</evidence>
<keyword evidence="4 12" id="KW-0808">Transferase</keyword>
<evidence type="ECO:0000256" key="2">
    <source>
        <dbReference type="ARBA" id="ARBA00012980"/>
    </source>
</evidence>
<accession>A0A7J3T8J2</accession>
<gene>
    <name evidence="12" type="primary">tmk</name>
    <name evidence="12" type="ORF">ENL31_00375</name>
</gene>
<name>A0A7J3T8J2_9ARCH</name>
<evidence type="ECO:0000256" key="1">
    <source>
        <dbReference type="ARBA" id="ARBA00009776"/>
    </source>
</evidence>
<evidence type="ECO:0000256" key="8">
    <source>
        <dbReference type="ARBA" id="ARBA00022840"/>
    </source>
</evidence>
<dbReference type="PROSITE" id="PS01331">
    <property type="entry name" value="THYMIDYLATE_KINASE"/>
    <property type="match status" value="1"/>
</dbReference>
<dbReference type="CDD" id="cd01672">
    <property type="entry name" value="TMPK"/>
    <property type="match status" value="1"/>
</dbReference>
<keyword evidence="6" id="KW-0547">Nucleotide-binding</keyword>
<sequence>MFIVFEGIDGSGKTTIASMVANELKSQGYKIFLTEEPTRTWLGEAVRRGIKEEKNPFTQAFLFFADRAEHIREIKKRLEKGEIVICDRYIYSTYAYQGAQLSPSMGLEKALKWLETIYSPIRLDPDVVILLTTSPLRGIGRIKNRERRESFERREFLERVQKIYVYLAEKYRFEIVDSDTS</sequence>
<dbReference type="PANTHER" id="PTHR10344">
    <property type="entry name" value="THYMIDYLATE KINASE"/>
    <property type="match status" value="1"/>
</dbReference>
<dbReference type="GO" id="GO:0006227">
    <property type="term" value="P:dUDP biosynthetic process"/>
    <property type="evidence" value="ECO:0007669"/>
    <property type="project" value="TreeGrafter"/>
</dbReference>
<dbReference type="Gene3D" id="3.40.50.300">
    <property type="entry name" value="P-loop containing nucleotide triphosphate hydrolases"/>
    <property type="match status" value="1"/>
</dbReference>
<dbReference type="InterPro" id="IPR018094">
    <property type="entry name" value="Thymidylate_kinase"/>
</dbReference>
<keyword evidence="8" id="KW-0067">ATP-binding</keyword>
<evidence type="ECO:0000256" key="10">
    <source>
        <dbReference type="ARBA" id="ARBA00048743"/>
    </source>
</evidence>
<dbReference type="EC" id="2.7.4.9" evidence="2"/>
<feature type="non-terminal residue" evidence="12">
    <location>
        <position position="181"/>
    </location>
</feature>
<evidence type="ECO:0000256" key="9">
    <source>
        <dbReference type="ARBA" id="ARBA00029962"/>
    </source>
</evidence>
<reference evidence="12" key="1">
    <citation type="journal article" date="2020" name="mSystems">
        <title>Genome- and Community-Level Interaction Insights into Carbon Utilization and Element Cycling Functions of Hydrothermarchaeota in Hydrothermal Sediment.</title>
        <authorList>
            <person name="Zhou Z."/>
            <person name="Liu Y."/>
            <person name="Xu W."/>
            <person name="Pan J."/>
            <person name="Luo Z.H."/>
            <person name="Li M."/>
        </authorList>
    </citation>
    <scope>NUCLEOTIDE SEQUENCE [LARGE SCALE GENOMIC DNA]</scope>
    <source>
        <strain evidence="12">HyVt-85</strain>
    </source>
</reference>
<dbReference type="HAMAP" id="MF_00165">
    <property type="entry name" value="Thymidylate_kinase"/>
    <property type="match status" value="1"/>
</dbReference>
<dbReference type="GO" id="GO:0004798">
    <property type="term" value="F:dTMP kinase activity"/>
    <property type="evidence" value="ECO:0007669"/>
    <property type="project" value="UniProtKB-EC"/>
</dbReference>
<feature type="domain" description="Thymidylate kinase-like" evidence="11">
    <location>
        <begin position="5"/>
        <end position="179"/>
    </location>
</feature>
<comment type="caution">
    <text evidence="12">The sequence shown here is derived from an EMBL/GenBank/DDBJ whole genome shotgun (WGS) entry which is preliminary data.</text>
</comment>
<dbReference type="GO" id="GO:0005737">
    <property type="term" value="C:cytoplasm"/>
    <property type="evidence" value="ECO:0007669"/>
    <property type="project" value="TreeGrafter"/>
</dbReference>
<dbReference type="GO" id="GO:0006233">
    <property type="term" value="P:dTDP biosynthetic process"/>
    <property type="evidence" value="ECO:0007669"/>
    <property type="project" value="InterPro"/>
</dbReference>
<dbReference type="SUPFAM" id="SSF52540">
    <property type="entry name" value="P-loop containing nucleoside triphosphate hydrolases"/>
    <property type="match status" value="1"/>
</dbReference>
<keyword evidence="7 12" id="KW-0418">Kinase</keyword>
<protein>
    <recommendedName>
        <fullName evidence="3">Probable thymidylate kinase</fullName>
        <ecNumber evidence="2">2.7.4.9</ecNumber>
    </recommendedName>
    <alternativeName>
        <fullName evidence="9">dTMP kinase</fullName>
    </alternativeName>
</protein>
<dbReference type="EMBL" id="DRTM01000028">
    <property type="protein sequence ID" value="HHE75566.1"/>
    <property type="molecule type" value="Genomic_DNA"/>
</dbReference>
<evidence type="ECO:0000256" key="7">
    <source>
        <dbReference type="ARBA" id="ARBA00022777"/>
    </source>
</evidence>
<dbReference type="Proteomes" id="UP000886130">
    <property type="component" value="Unassembled WGS sequence"/>
</dbReference>
<evidence type="ECO:0000259" key="11">
    <source>
        <dbReference type="Pfam" id="PF02223"/>
    </source>
</evidence>
<dbReference type="InterPro" id="IPR018095">
    <property type="entry name" value="Thymidylate_kin_CS"/>
</dbReference>
<dbReference type="GO" id="GO:0005524">
    <property type="term" value="F:ATP binding"/>
    <property type="evidence" value="ECO:0007669"/>
    <property type="project" value="UniProtKB-KW"/>
</dbReference>
<organism evidence="12">
    <name type="scientific">Candidatus Aciduliprofundum boonei</name>
    <dbReference type="NCBI Taxonomy" id="379547"/>
    <lineage>
        <taxon>Archaea</taxon>
        <taxon>Methanobacteriati</taxon>
        <taxon>Thermoplasmatota</taxon>
        <taxon>DHVE2 group</taxon>
        <taxon>Candidatus Aciduliprofundum</taxon>
    </lineage>
</organism>
<evidence type="ECO:0000256" key="5">
    <source>
        <dbReference type="ARBA" id="ARBA00022727"/>
    </source>
</evidence>